<dbReference type="Proteomes" id="UP000464374">
    <property type="component" value="Chromosome"/>
</dbReference>
<dbReference type="GO" id="GO:0051539">
    <property type="term" value="F:4 iron, 4 sulfur cluster binding"/>
    <property type="evidence" value="ECO:0007669"/>
    <property type="project" value="UniProtKB-KW"/>
</dbReference>
<feature type="domain" description="4Fe-4S ferredoxin-type" evidence="8">
    <location>
        <begin position="208"/>
        <end position="236"/>
    </location>
</feature>
<keyword evidence="4" id="KW-0677">Repeat</keyword>
<gene>
    <name evidence="9" type="ORF">GWP43_11655</name>
</gene>
<dbReference type="KEGG" id="trz:GWP43_11655"/>
<evidence type="ECO:0000256" key="7">
    <source>
        <dbReference type="ARBA" id="ARBA00023014"/>
    </source>
</evidence>
<keyword evidence="7" id="KW-0411">Iron-sulfur</keyword>
<evidence type="ECO:0000313" key="9">
    <source>
        <dbReference type="EMBL" id="QHX43990.1"/>
    </source>
</evidence>
<keyword evidence="6" id="KW-0408">Iron</keyword>
<evidence type="ECO:0000256" key="3">
    <source>
        <dbReference type="ARBA" id="ARBA00022723"/>
    </source>
</evidence>
<keyword evidence="2" id="KW-0004">4Fe-4S</keyword>
<dbReference type="InterPro" id="IPR017900">
    <property type="entry name" value="4Fe4S_Fe_S_CS"/>
</dbReference>
<dbReference type="SUPFAM" id="SSF54862">
    <property type="entry name" value="4Fe-4S ferredoxins"/>
    <property type="match status" value="1"/>
</dbReference>
<organism evidence="9 10">
    <name type="scientific">Treponema vincentii</name>
    <dbReference type="NCBI Taxonomy" id="69710"/>
    <lineage>
        <taxon>Bacteria</taxon>
        <taxon>Pseudomonadati</taxon>
        <taxon>Spirochaetota</taxon>
        <taxon>Spirochaetia</taxon>
        <taxon>Spirochaetales</taxon>
        <taxon>Treponemataceae</taxon>
        <taxon>Treponema</taxon>
    </lineage>
</organism>
<reference evidence="9 10" key="1">
    <citation type="submission" date="2020-01" db="EMBL/GenBank/DDBJ databases">
        <title>Complete genome sequence of a human oral phylogroup 1 Treponema sp. strain ATCC 700766, originally isolated from periodontitis dental plaque.</title>
        <authorList>
            <person name="Chan Y."/>
            <person name="Huo Y.-B."/>
            <person name="Yu X.-L."/>
            <person name="Zeng H."/>
            <person name="Leung W.-K."/>
            <person name="Watt R.M."/>
        </authorList>
    </citation>
    <scope>NUCLEOTIDE SEQUENCE [LARGE SCALE GENOMIC DNA]</scope>
    <source>
        <strain evidence="9 10">OMZ 804</strain>
    </source>
</reference>
<dbReference type="EMBL" id="CP048020">
    <property type="protein sequence ID" value="QHX43990.1"/>
    <property type="molecule type" value="Genomic_DNA"/>
</dbReference>
<evidence type="ECO:0000256" key="6">
    <source>
        <dbReference type="ARBA" id="ARBA00023004"/>
    </source>
</evidence>
<dbReference type="RefSeq" id="WP_162664291.1">
    <property type="nucleotide sequence ID" value="NZ_CP048020.1"/>
</dbReference>
<dbReference type="Gene3D" id="3.30.70.20">
    <property type="match status" value="1"/>
</dbReference>
<dbReference type="InterPro" id="IPR050572">
    <property type="entry name" value="Fe-S_Ferredoxin"/>
</dbReference>
<evidence type="ECO:0000256" key="2">
    <source>
        <dbReference type="ARBA" id="ARBA00022485"/>
    </source>
</evidence>
<keyword evidence="1" id="KW-0813">Transport</keyword>
<evidence type="ECO:0000259" key="8">
    <source>
        <dbReference type="PROSITE" id="PS51379"/>
    </source>
</evidence>
<dbReference type="PROSITE" id="PS00198">
    <property type="entry name" value="4FE4S_FER_1"/>
    <property type="match status" value="1"/>
</dbReference>
<evidence type="ECO:0000256" key="5">
    <source>
        <dbReference type="ARBA" id="ARBA00022982"/>
    </source>
</evidence>
<dbReference type="AlphaFoldDB" id="A0A6P1Y3X2"/>
<keyword evidence="5" id="KW-0249">Electron transport</keyword>
<dbReference type="InterPro" id="IPR017896">
    <property type="entry name" value="4Fe4S_Fe-S-bd"/>
</dbReference>
<evidence type="ECO:0000256" key="4">
    <source>
        <dbReference type="ARBA" id="ARBA00022737"/>
    </source>
</evidence>
<feature type="domain" description="4Fe-4S ferredoxin-type" evidence="8">
    <location>
        <begin position="237"/>
        <end position="267"/>
    </location>
</feature>
<dbReference type="PROSITE" id="PS51379">
    <property type="entry name" value="4FE4S_FER_2"/>
    <property type="match status" value="2"/>
</dbReference>
<sequence>MKAAIIVFSPSGHTLAAARMIQRSIEEKGGTADIINITKDDNLLFASKSERQKILEERLQEFDALFAGAPVYAGHAETHVLRILEALPEPDQKRSKIAVPFITYGGAHSFIALEEMGRALKKEKYVPVLGIKLASFHTLSRFFRTKILEHKPGDAEERLIEKVISTIFDLCLHTEHIQDNSSSFAYTKVPMRLMLNILSQEKIHAKFKTVSIIRENCHACKKCISVCPVNNFIFVDGKVSIKDQKNCILCGECFYHCKSNAIDFAYRTVAQKRLNDGNIILEKDLSAVYPKRYGYINNEGELCYE</sequence>
<evidence type="ECO:0000256" key="1">
    <source>
        <dbReference type="ARBA" id="ARBA00022448"/>
    </source>
</evidence>
<dbReference type="Pfam" id="PF13237">
    <property type="entry name" value="Fer4_10"/>
    <property type="match status" value="1"/>
</dbReference>
<dbReference type="PANTHER" id="PTHR43687:SF6">
    <property type="entry name" value="L-ASPARTATE SEMIALDEHYDE SULFURTRANSFERASE IRON-SULFUR SUBUNIT"/>
    <property type="match status" value="1"/>
</dbReference>
<keyword evidence="3" id="KW-0479">Metal-binding</keyword>
<proteinExistence type="predicted"/>
<protein>
    <submittedName>
        <fullName evidence="9">4Fe-4S dicluster domain-containing protein</fullName>
    </submittedName>
</protein>
<dbReference type="Gene3D" id="3.40.50.360">
    <property type="match status" value="1"/>
</dbReference>
<evidence type="ECO:0000313" key="10">
    <source>
        <dbReference type="Proteomes" id="UP000464374"/>
    </source>
</evidence>
<accession>A0A6P1Y3X2</accession>
<dbReference type="PANTHER" id="PTHR43687">
    <property type="entry name" value="ADENYLYLSULFATE REDUCTASE, BETA SUBUNIT"/>
    <property type="match status" value="1"/>
</dbReference>
<dbReference type="InterPro" id="IPR029039">
    <property type="entry name" value="Flavoprotein-like_sf"/>
</dbReference>
<name>A0A6P1Y3X2_9SPIR</name>
<dbReference type="GO" id="GO:0046872">
    <property type="term" value="F:metal ion binding"/>
    <property type="evidence" value="ECO:0007669"/>
    <property type="project" value="UniProtKB-KW"/>
</dbReference>
<dbReference type="SUPFAM" id="SSF52218">
    <property type="entry name" value="Flavoproteins"/>
    <property type="match status" value="1"/>
</dbReference>